<proteinExistence type="predicted"/>
<name>A0ABW5C580_9PROT</name>
<evidence type="ECO:0000256" key="2">
    <source>
        <dbReference type="ARBA" id="ARBA00022679"/>
    </source>
</evidence>
<gene>
    <name evidence="5" type="ORF">ACFSNB_01205</name>
</gene>
<dbReference type="InterPro" id="IPR041698">
    <property type="entry name" value="Methyltransf_25"/>
</dbReference>
<accession>A0ABW5C580</accession>
<comment type="caution">
    <text evidence="5">The sequence shown here is derived from an EMBL/GenBank/DDBJ whole genome shotgun (WGS) entry which is preliminary data.</text>
</comment>
<dbReference type="SUPFAM" id="SSF53335">
    <property type="entry name" value="S-adenosyl-L-methionine-dependent methyltransferases"/>
    <property type="match status" value="1"/>
</dbReference>
<evidence type="ECO:0000256" key="3">
    <source>
        <dbReference type="ARBA" id="ARBA00022691"/>
    </source>
</evidence>
<evidence type="ECO:0000256" key="1">
    <source>
        <dbReference type="ARBA" id="ARBA00022603"/>
    </source>
</evidence>
<keyword evidence="1 5" id="KW-0489">Methyltransferase</keyword>
<dbReference type="Proteomes" id="UP001597296">
    <property type="component" value="Unassembled WGS sequence"/>
</dbReference>
<dbReference type="Gene3D" id="3.40.50.150">
    <property type="entry name" value="Vaccinia Virus protein VP39"/>
    <property type="match status" value="1"/>
</dbReference>
<keyword evidence="6" id="KW-1185">Reference proteome</keyword>
<protein>
    <submittedName>
        <fullName evidence="5">Class I SAM-dependent methyltransferase</fullName>
    </submittedName>
</protein>
<dbReference type="CDD" id="cd02440">
    <property type="entry name" value="AdoMet_MTases"/>
    <property type="match status" value="1"/>
</dbReference>
<organism evidence="5 6">
    <name type="scientific">Phaeospirillum tilakii</name>
    <dbReference type="NCBI Taxonomy" id="741673"/>
    <lineage>
        <taxon>Bacteria</taxon>
        <taxon>Pseudomonadati</taxon>
        <taxon>Pseudomonadota</taxon>
        <taxon>Alphaproteobacteria</taxon>
        <taxon>Rhodospirillales</taxon>
        <taxon>Rhodospirillaceae</taxon>
        <taxon>Phaeospirillum</taxon>
    </lineage>
</organism>
<evidence type="ECO:0000313" key="6">
    <source>
        <dbReference type="Proteomes" id="UP001597296"/>
    </source>
</evidence>
<dbReference type="RefSeq" id="WP_377313700.1">
    <property type="nucleotide sequence ID" value="NZ_JBHUIY010000002.1"/>
</dbReference>
<dbReference type="EMBL" id="JBHUIY010000002">
    <property type="protein sequence ID" value="MFD2232415.1"/>
    <property type="molecule type" value="Genomic_DNA"/>
</dbReference>
<dbReference type="PANTHER" id="PTHR43464:SF19">
    <property type="entry name" value="UBIQUINONE BIOSYNTHESIS O-METHYLTRANSFERASE, MITOCHONDRIAL"/>
    <property type="match status" value="1"/>
</dbReference>
<dbReference type="GO" id="GO:0008168">
    <property type="term" value="F:methyltransferase activity"/>
    <property type="evidence" value="ECO:0007669"/>
    <property type="project" value="UniProtKB-KW"/>
</dbReference>
<dbReference type="GO" id="GO:0032259">
    <property type="term" value="P:methylation"/>
    <property type="evidence" value="ECO:0007669"/>
    <property type="project" value="UniProtKB-KW"/>
</dbReference>
<keyword evidence="3" id="KW-0949">S-adenosyl-L-methionine</keyword>
<evidence type="ECO:0000259" key="4">
    <source>
        <dbReference type="Pfam" id="PF13649"/>
    </source>
</evidence>
<evidence type="ECO:0000313" key="5">
    <source>
        <dbReference type="EMBL" id="MFD2232415.1"/>
    </source>
</evidence>
<reference evidence="6" key="1">
    <citation type="journal article" date="2019" name="Int. J. Syst. Evol. Microbiol.">
        <title>The Global Catalogue of Microorganisms (GCM) 10K type strain sequencing project: providing services to taxonomists for standard genome sequencing and annotation.</title>
        <authorList>
            <consortium name="The Broad Institute Genomics Platform"/>
            <consortium name="The Broad Institute Genome Sequencing Center for Infectious Disease"/>
            <person name="Wu L."/>
            <person name="Ma J."/>
        </authorList>
    </citation>
    <scope>NUCLEOTIDE SEQUENCE [LARGE SCALE GENOMIC DNA]</scope>
    <source>
        <strain evidence="6">KCTC 15012</strain>
    </source>
</reference>
<dbReference type="InterPro" id="IPR029063">
    <property type="entry name" value="SAM-dependent_MTases_sf"/>
</dbReference>
<feature type="domain" description="Methyltransferase" evidence="4">
    <location>
        <begin position="51"/>
        <end position="137"/>
    </location>
</feature>
<keyword evidence="2" id="KW-0808">Transferase</keyword>
<dbReference type="PANTHER" id="PTHR43464">
    <property type="entry name" value="METHYLTRANSFERASE"/>
    <property type="match status" value="1"/>
</dbReference>
<sequence length="197" mass="22265">MSYEKTINDFHDSLFARHRGGDGSLGWRSRDSQQARFDAVLSQGPLDGMSVLDVGCGFGDLAPALKARAPSARYTGWDINPQFVEVCRANAPDLVFERRNILVDPPETPFDVILSVGPINIELGSNEELMRRMLKAMYKSCTSHCVMSMASRETRGGGRDFHYYDPCKMLDFCFSLTKNVILRHDYHPSDFCVFLFH</sequence>
<dbReference type="Pfam" id="PF13649">
    <property type="entry name" value="Methyltransf_25"/>
    <property type="match status" value="1"/>
</dbReference>